<organism evidence="1 2">
    <name type="scientific">Pseudomonas helleri</name>
    <dbReference type="NCBI Taxonomy" id="1608996"/>
    <lineage>
        <taxon>Bacteria</taxon>
        <taxon>Pseudomonadati</taxon>
        <taxon>Pseudomonadota</taxon>
        <taxon>Gammaproteobacteria</taxon>
        <taxon>Pseudomonadales</taxon>
        <taxon>Pseudomonadaceae</taxon>
        <taxon>Pseudomonas</taxon>
    </lineage>
</organism>
<dbReference type="EMBL" id="WIVV01000436">
    <property type="protein sequence ID" value="MQU46306.1"/>
    <property type="molecule type" value="Genomic_DNA"/>
</dbReference>
<reference evidence="1 2" key="1">
    <citation type="submission" date="2019-10" db="EMBL/GenBank/DDBJ databases">
        <title>Evaluation of single-gene subtyping targets for Pseudomonas.</title>
        <authorList>
            <person name="Reichler S.J."/>
            <person name="Orsi R.H."/>
            <person name="Wiedmann M."/>
            <person name="Martin N.H."/>
            <person name="Murphy S.I."/>
        </authorList>
    </citation>
    <scope>NUCLEOTIDE SEQUENCE [LARGE SCALE GENOMIC DNA]</scope>
    <source>
        <strain evidence="1 2">FSL R10-1876</strain>
    </source>
</reference>
<accession>A0A6I1WZ46</accession>
<evidence type="ECO:0000313" key="2">
    <source>
        <dbReference type="Proteomes" id="UP000466863"/>
    </source>
</evidence>
<sequence>MLDYLREEPSQTSIKTAAGLASCGNYLHFREYFTVGKVRLHSASFCR</sequence>
<gene>
    <name evidence="1" type="ORF">GHO28_28050</name>
</gene>
<protein>
    <submittedName>
        <fullName evidence="1">Uncharacterized protein</fullName>
    </submittedName>
</protein>
<dbReference type="AlphaFoldDB" id="A0A6I1WZ46"/>
<dbReference type="Proteomes" id="UP000466863">
    <property type="component" value="Unassembled WGS sequence"/>
</dbReference>
<feature type="non-terminal residue" evidence="1">
    <location>
        <position position="47"/>
    </location>
</feature>
<evidence type="ECO:0000313" key="1">
    <source>
        <dbReference type="EMBL" id="MQU46306.1"/>
    </source>
</evidence>
<comment type="caution">
    <text evidence="1">The sequence shown here is derived from an EMBL/GenBank/DDBJ whole genome shotgun (WGS) entry which is preliminary data.</text>
</comment>
<proteinExistence type="predicted"/>
<name>A0A6I1WZ46_9PSED</name>